<organism evidence="1 2">
    <name type="scientific">Pseudomonas phage phiPMW</name>
    <dbReference type="NCBI Taxonomy" id="1815582"/>
    <lineage>
        <taxon>Viruses</taxon>
        <taxon>Duplodnaviria</taxon>
        <taxon>Heunggongvirae</taxon>
        <taxon>Uroviricota</taxon>
        <taxon>Caudoviricetes</taxon>
        <taxon>Plaisancevirus</taxon>
        <taxon>Plaisancevirus PMW</taxon>
    </lineage>
</organism>
<proteinExistence type="predicted"/>
<reference evidence="1 2" key="1">
    <citation type="submission" date="2016-03" db="EMBL/GenBank/DDBJ databases">
        <title>Characterization of pf16 and phiPMW: Two novel phages infecting Pseudomonas putida PpG1.</title>
        <authorList>
            <person name="Magill D.J."/>
            <person name="Krylov V.N."/>
            <person name="Allen C.C.R."/>
            <person name="McGrath J.W."/>
            <person name="Quinn J.P."/>
            <person name="Kulakov L.A."/>
        </authorList>
    </citation>
    <scope>NUCLEOTIDE SEQUENCE [LARGE SCALE GENOMIC DNA]</scope>
</reference>
<accession>A0A1S5R1F4</accession>
<protein>
    <submittedName>
        <fullName evidence="1">Uncharacterized protein</fullName>
    </submittedName>
</protein>
<name>A0A1S5R1F4_9CAUD</name>
<sequence>MLRVSRHPREHHGEFAYVVVAAENYDSWDISHHKSLKGALQACIAYKYADWETCRVPGYNMDITCDYYINEVPLYD</sequence>
<gene>
    <name evidence="1" type="ORF">PMW_83</name>
</gene>
<dbReference type="EMBL" id="KU862660">
    <property type="protein sequence ID" value="ANA49208.1"/>
    <property type="molecule type" value="Genomic_DNA"/>
</dbReference>
<dbReference type="Proteomes" id="UP000223738">
    <property type="component" value="Segment"/>
</dbReference>
<keyword evidence="2" id="KW-1185">Reference proteome</keyword>
<evidence type="ECO:0000313" key="1">
    <source>
        <dbReference type="EMBL" id="ANA49208.1"/>
    </source>
</evidence>
<evidence type="ECO:0000313" key="2">
    <source>
        <dbReference type="Proteomes" id="UP000223738"/>
    </source>
</evidence>